<keyword evidence="3" id="KW-1185">Reference proteome</keyword>
<dbReference type="EMBL" id="QZEI01000012">
    <property type="protein sequence ID" value="RLV60764.1"/>
    <property type="molecule type" value="Genomic_DNA"/>
</dbReference>
<reference evidence="2 3" key="1">
    <citation type="submission" date="2018-09" db="EMBL/GenBank/DDBJ databases">
        <title>Phylogeny of the Shewanellaceae, and recommendation for two new genera, Pseudoshewanella and Parashewanella.</title>
        <authorList>
            <person name="Wang G."/>
        </authorList>
    </citation>
    <scope>NUCLEOTIDE SEQUENCE [LARGE SCALE GENOMIC DNA]</scope>
    <source>
        <strain evidence="2 3">C51</strain>
    </source>
</reference>
<dbReference type="Proteomes" id="UP000281474">
    <property type="component" value="Unassembled WGS sequence"/>
</dbReference>
<sequence>MTFSLPVFIRTLMAIFGGYGVGICASFGMIPVSLWLFTNNTHDAIFIGLMFSYLFAFMAFIWCFCCKNTVHCIRDIGLASVTLMGLYYLFPVEVMS</sequence>
<feature type="transmembrane region" description="Helical" evidence="1">
    <location>
        <begin position="12"/>
        <end position="38"/>
    </location>
</feature>
<accession>A0A3L8PZF9</accession>
<feature type="transmembrane region" description="Helical" evidence="1">
    <location>
        <begin position="44"/>
        <end position="65"/>
    </location>
</feature>
<keyword evidence="1" id="KW-1133">Transmembrane helix</keyword>
<keyword evidence="1" id="KW-0472">Membrane</keyword>
<evidence type="ECO:0008006" key="4">
    <source>
        <dbReference type="Google" id="ProtNLM"/>
    </source>
</evidence>
<keyword evidence="1" id="KW-0812">Transmembrane</keyword>
<dbReference type="OrthoDB" id="1684279at2"/>
<organism evidence="2 3">
    <name type="scientific">Parashewanella curva</name>
    <dbReference type="NCBI Taxonomy" id="2338552"/>
    <lineage>
        <taxon>Bacteria</taxon>
        <taxon>Pseudomonadati</taxon>
        <taxon>Pseudomonadota</taxon>
        <taxon>Gammaproteobacteria</taxon>
        <taxon>Alteromonadales</taxon>
        <taxon>Shewanellaceae</taxon>
        <taxon>Parashewanella</taxon>
    </lineage>
</organism>
<gene>
    <name evidence="2" type="ORF">D5018_05685</name>
</gene>
<name>A0A3L8PZF9_9GAMM</name>
<feature type="transmembrane region" description="Helical" evidence="1">
    <location>
        <begin position="72"/>
        <end position="90"/>
    </location>
</feature>
<comment type="caution">
    <text evidence="2">The sequence shown here is derived from an EMBL/GenBank/DDBJ whole genome shotgun (WGS) entry which is preliminary data.</text>
</comment>
<evidence type="ECO:0000313" key="2">
    <source>
        <dbReference type="EMBL" id="RLV60764.1"/>
    </source>
</evidence>
<proteinExistence type="predicted"/>
<dbReference type="AlphaFoldDB" id="A0A3L8PZF9"/>
<evidence type="ECO:0000256" key="1">
    <source>
        <dbReference type="SAM" id="Phobius"/>
    </source>
</evidence>
<protein>
    <recommendedName>
        <fullName evidence="4">DUF3649 domain-containing protein</fullName>
    </recommendedName>
</protein>
<dbReference type="RefSeq" id="WP_121838039.1">
    <property type="nucleotide sequence ID" value="NZ_ML014761.1"/>
</dbReference>
<evidence type="ECO:0000313" key="3">
    <source>
        <dbReference type="Proteomes" id="UP000281474"/>
    </source>
</evidence>